<feature type="compositionally biased region" description="Polar residues" evidence="1">
    <location>
        <begin position="108"/>
        <end position="117"/>
    </location>
</feature>
<dbReference type="OrthoDB" id="3262473at2759"/>
<gene>
    <name evidence="2" type="ORF">GLOTRDRAFT_113424</name>
</gene>
<dbReference type="HOGENOM" id="CLU_111214_0_0_1"/>
<dbReference type="OMA" id="IWENGED"/>
<reference evidence="2 3" key="1">
    <citation type="journal article" date="2012" name="Science">
        <title>The Paleozoic origin of enzymatic lignin decomposition reconstructed from 31 fungal genomes.</title>
        <authorList>
            <person name="Floudas D."/>
            <person name="Binder M."/>
            <person name="Riley R."/>
            <person name="Barry K."/>
            <person name="Blanchette R.A."/>
            <person name="Henrissat B."/>
            <person name="Martinez A.T."/>
            <person name="Otillar R."/>
            <person name="Spatafora J.W."/>
            <person name="Yadav J.S."/>
            <person name="Aerts A."/>
            <person name="Benoit I."/>
            <person name="Boyd A."/>
            <person name="Carlson A."/>
            <person name="Copeland A."/>
            <person name="Coutinho P.M."/>
            <person name="de Vries R.P."/>
            <person name="Ferreira P."/>
            <person name="Findley K."/>
            <person name="Foster B."/>
            <person name="Gaskell J."/>
            <person name="Glotzer D."/>
            <person name="Gorecki P."/>
            <person name="Heitman J."/>
            <person name="Hesse C."/>
            <person name="Hori C."/>
            <person name="Igarashi K."/>
            <person name="Jurgens J.A."/>
            <person name="Kallen N."/>
            <person name="Kersten P."/>
            <person name="Kohler A."/>
            <person name="Kuees U."/>
            <person name="Kumar T.K.A."/>
            <person name="Kuo A."/>
            <person name="LaButti K."/>
            <person name="Larrondo L.F."/>
            <person name="Lindquist E."/>
            <person name="Ling A."/>
            <person name="Lombard V."/>
            <person name="Lucas S."/>
            <person name="Lundell T."/>
            <person name="Martin R."/>
            <person name="McLaughlin D.J."/>
            <person name="Morgenstern I."/>
            <person name="Morin E."/>
            <person name="Murat C."/>
            <person name="Nagy L.G."/>
            <person name="Nolan M."/>
            <person name="Ohm R.A."/>
            <person name="Patyshakuliyeva A."/>
            <person name="Rokas A."/>
            <person name="Ruiz-Duenas F.J."/>
            <person name="Sabat G."/>
            <person name="Salamov A."/>
            <person name="Samejima M."/>
            <person name="Schmutz J."/>
            <person name="Slot J.C."/>
            <person name="St John F."/>
            <person name="Stenlid J."/>
            <person name="Sun H."/>
            <person name="Sun S."/>
            <person name="Syed K."/>
            <person name="Tsang A."/>
            <person name="Wiebenga A."/>
            <person name="Young D."/>
            <person name="Pisabarro A."/>
            <person name="Eastwood D.C."/>
            <person name="Martin F."/>
            <person name="Cullen D."/>
            <person name="Grigoriev I.V."/>
            <person name="Hibbett D.S."/>
        </authorList>
    </citation>
    <scope>NUCLEOTIDE SEQUENCE [LARGE SCALE GENOMIC DNA]</scope>
    <source>
        <strain evidence="2 3">ATCC 11539</strain>
    </source>
</reference>
<dbReference type="AlphaFoldDB" id="S7S0M9"/>
<feature type="compositionally biased region" description="Pro residues" evidence="1">
    <location>
        <begin position="8"/>
        <end position="17"/>
    </location>
</feature>
<protein>
    <submittedName>
        <fullName evidence="2">Uncharacterized protein</fullName>
    </submittedName>
</protein>
<sequence>MLKRARPITPPPPPEEPLIPSSSDYSQRDMKRRRTAAPSLDGPSRGWAPLDADSGDEDDEVDEWQLDDNDGRTAEYSRETSERYRASNTLLHDLHAEYQHRLLFMPSPSQHSRSDMQSYPPHPSITSCPAKQDVLRLSDRPIMVERNGHLHRHTNLDIQGEKEGIDTAEGLRVKERYEESNRLLRSLVLSRRRESTEGT</sequence>
<dbReference type="RefSeq" id="XP_007861217.1">
    <property type="nucleotide sequence ID" value="XM_007863026.1"/>
</dbReference>
<proteinExistence type="predicted"/>
<dbReference type="GeneID" id="19299731"/>
<feature type="compositionally biased region" description="Acidic residues" evidence="1">
    <location>
        <begin position="53"/>
        <end position="68"/>
    </location>
</feature>
<dbReference type="eggNOG" id="ENOG502SYPV">
    <property type="taxonomic scope" value="Eukaryota"/>
</dbReference>
<dbReference type="EMBL" id="KB469296">
    <property type="protein sequence ID" value="EPQ60920.1"/>
    <property type="molecule type" value="Genomic_DNA"/>
</dbReference>
<evidence type="ECO:0000313" key="2">
    <source>
        <dbReference type="EMBL" id="EPQ60920.1"/>
    </source>
</evidence>
<keyword evidence="3" id="KW-1185">Reference proteome</keyword>
<dbReference type="Proteomes" id="UP000030669">
    <property type="component" value="Unassembled WGS sequence"/>
</dbReference>
<feature type="region of interest" description="Disordered" evidence="1">
    <location>
        <begin position="1"/>
        <end position="82"/>
    </location>
</feature>
<dbReference type="KEGG" id="gtr:GLOTRDRAFT_113424"/>
<evidence type="ECO:0000256" key="1">
    <source>
        <dbReference type="SAM" id="MobiDB-lite"/>
    </source>
</evidence>
<feature type="compositionally biased region" description="Basic and acidic residues" evidence="1">
    <location>
        <begin position="69"/>
        <end position="82"/>
    </location>
</feature>
<name>S7S0M9_GLOTA</name>
<feature type="region of interest" description="Disordered" evidence="1">
    <location>
        <begin position="108"/>
        <end position="128"/>
    </location>
</feature>
<evidence type="ECO:0000313" key="3">
    <source>
        <dbReference type="Proteomes" id="UP000030669"/>
    </source>
</evidence>
<accession>S7S0M9</accession>
<organism evidence="2 3">
    <name type="scientific">Gloeophyllum trabeum (strain ATCC 11539 / FP-39264 / Madison 617)</name>
    <name type="common">Brown rot fungus</name>
    <dbReference type="NCBI Taxonomy" id="670483"/>
    <lineage>
        <taxon>Eukaryota</taxon>
        <taxon>Fungi</taxon>
        <taxon>Dikarya</taxon>
        <taxon>Basidiomycota</taxon>
        <taxon>Agaricomycotina</taxon>
        <taxon>Agaricomycetes</taxon>
        <taxon>Gloeophyllales</taxon>
        <taxon>Gloeophyllaceae</taxon>
        <taxon>Gloeophyllum</taxon>
    </lineage>
</organism>